<dbReference type="EMBL" id="VJMJ01000092">
    <property type="protein sequence ID" value="KAF0735919.1"/>
    <property type="molecule type" value="Genomic_DNA"/>
</dbReference>
<gene>
    <name evidence="2" type="ORF">Ae201684_007703</name>
</gene>
<evidence type="ECO:0000256" key="1">
    <source>
        <dbReference type="SAM" id="MobiDB-lite"/>
    </source>
</evidence>
<dbReference type="Proteomes" id="UP000481153">
    <property type="component" value="Unassembled WGS sequence"/>
</dbReference>
<reference evidence="2 3" key="1">
    <citation type="submission" date="2019-07" db="EMBL/GenBank/DDBJ databases">
        <title>Genomics analysis of Aphanomyces spp. identifies a new class of oomycete effector associated with host adaptation.</title>
        <authorList>
            <person name="Gaulin E."/>
        </authorList>
    </citation>
    <scope>NUCLEOTIDE SEQUENCE [LARGE SCALE GENOMIC DNA]</scope>
    <source>
        <strain evidence="2 3">ATCC 201684</strain>
    </source>
</reference>
<name>A0A6G0X7H3_9STRA</name>
<evidence type="ECO:0000313" key="3">
    <source>
        <dbReference type="Proteomes" id="UP000481153"/>
    </source>
</evidence>
<protein>
    <recommendedName>
        <fullName evidence="4">START domain-containing protein</fullName>
    </recommendedName>
</protein>
<accession>A0A6G0X7H3</accession>
<proteinExistence type="predicted"/>
<evidence type="ECO:0000313" key="2">
    <source>
        <dbReference type="EMBL" id="KAF0735919.1"/>
    </source>
</evidence>
<evidence type="ECO:0008006" key="4">
    <source>
        <dbReference type="Google" id="ProtNLM"/>
    </source>
</evidence>
<dbReference type="AlphaFoldDB" id="A0A6G0X7H3"/>
<organism evidence="2 3">
    <name type="scientific">Aphanomyces euteiches</name>
    <dbReference type="NCBI Taxonomy" id="100861"/>
    <lineage>
        <taxon>Eukaryota</taxon>
        <taxon>Sar</taxon>
        <taxon>Stramenopiles</taxon>
        <taxon>Oomycota</taxon>
        <taxon>Saprolegniomycetes</taxon>
        <taxon>Saprolegniales</taxon>
        <taxon>Verrucalvaceae</taxon>
        <taxon>Aphanomyces</taxon>
    </lineage>
</organism>
<feature type="compositionally biased region" description="Basic and acidic residues" evidence="1">
    <location>
        <begin position="52"/>
        <end position="61"/>
    </location>
</feature>
<dbReference type="VEuPathDB" id="FungiDB:AeMF1_012694"/>
<sequence length="452" mass="52147">MANEEWDVLRDLHFLFANDEKLHDQLVYMCDLLSNSGGDESPGRNDEEETTNESKPKAQSDKKKRRSRAKIPHENTSYARQKREIDELRLQVDLLREDLQEARRNAVKDNISSEWEQIAREQFFEQNKAIQENEKLRTAVHQHATFIDDMTKILNKKPRLTPVNDSSSDAWQLYKLAAHASLRSAAIHAIADRQYSRMKSKFVQVGLYKCTEDILRANWTPQPDGNVLVEYAYHVSLAAPLHLIGEAVWKVFSSDGMYMDLPPDSVETLETLDKFTLYRTFQRVRTEDGLTVHSNIVYKRFIENQRQVLVWRSVLEDELLPHMSRGSVHDETGWIQLTPISQSSCRITLLLHVIADPVHDFKPSSVDEHLESSRVILENFSFLQQPDEPGMFPGAPIKSNLRPNEMSFAKQTFVPRAKKMELSLHQAIKQVVQDYKEGQFSSNEQQITSLTA</sequence>
<feature type="region of interest" description="Disordered" evidence="1">
    <location>
        <begin position="37"/>
        <end position="82"/>
    </location>
</feature>
<keyword evidence="3" id="KW-1185">Reference proteome</keyword>
<comment type="caution">
    <text evidence="2">The sequence shown here is derived from an EMBL/GenBank/DDBJ whole genome shotgun (WGS) entry which is preliminary data.</text>
</comment>